<dbReference type="Proteomes" id="UP000282195">
    <property type="component" value="Chromosome"/>
</dbReference>
<name>A0A387FMN9_9HYPH</name>
<sequence>MADATQTAGRTAGFQAMDTTAATRKFRTQDRIFYFMTLGSAALVVLMLLAILAVLVVNALPTFETFGFSFLWGTKWSAPADIYGAVPAVVGTLVSSLIAMLIAIPLGIGIAIFLTELCPGRLRQPISTAIELLAGVPSIIYGIVGLFILVPLMQNYILPFLMMTIGQVPLIGLLFQPPAPGVGLLTASLVLAIMILPFITAIARDVFSTVPPMLRESAYGMGMTTWEVARHILIPYTRRGLVGGIMLGLGRALGETMAVTFVVGSVSRLQASIISPSTTISAQIANNFGDADGLQLSSLIALGLLLFILSFCVLAAARWMIGRVDSL</sequence>
<evidence type="ECO:0000256" key="7">
    <source>
        <dbReference type="ARBA" id="ARBA00022989"/>
    </source>
</evidence>
<comment type="subcellular location">
    <subcellularLocation>
        <location evidence="10">Cell inner membrane</location>
        <topology evidence="10">Multi-pass membrane protein</topology>
    </subcellularLocation>
    <subcellularLocation>
        <location evidence="1 9">Cell membrane</location>
        <topology evidence="1 9">Multi-pass membrane protein</topology>
    </subcellularLocation>
</comment>
<dbReference type="AlphaFoldDB" id="A0A387FMN9"/>
<feature type="transmembrane region" description="Helical" evidence="9">
    <location>
        <begin position="156"/>
        <end position="175"/>
    </location>
</feature>
<feature type="transmembrane region" description="Helical" evidence="9">
    <location>
        <begin position="82"/>
        <end position="114"/>
    </location>
</feature>
<dbReference type="NCBIfam" id="TIGR02138">
    <property type="entry name" value="phosphate_pstC"/>
    <property type="match status" value="1"/>
</dbReference>
<dbReference type="InterPro" id="IPR051124">
    <property type="entry name" value="Phosphate_Transport_Permease"/>
</dbReference>
<keyword evidence="4" id="KW-1003">Cell membrane</keyword>
<evidence type="ECO:0000259" key="11">
    <source>
        <dbReference type="PROSITE" id="PS50928"/>
    </source>
</evidence>
<dbReference type="PROSITE" id="PS50928">
    <property type="entry name" value="ABC_TM1"/>
    <property type="match status" value="1"/>
</dbReference>
<dbReference type="EMBL" id="CP032694">
    <property type="protein sequence ID" value="AYG58757.1"/>
    <property type="molecule type" value="Genomic_DNA"/>
</dbReference>
<comment type="function">
    <text evidence="10">Part of the binding-protein-dependent transport system for phosphate; probably responsible for the translocation of the substrate across the membrane.</text>
</comment>
<reference evidence="12 13" key="1">
    <citation type="submission" date="2018-10" db="EMBL/GenBank/DDBJ databases">
        <title>Rhizobium etli, R. leguminosarum and a new Rhizobium genospecies from Phaseolus dumosus.</title>
        <authorList>
            <person name="Ramirez-Puebla S.T."/>
            <person name="Rogel-Hernandez M.A."/>
            <person name="Guerrero G."/>
            <person name="Ormeno-Orrillo E."/>
            <person name="Martinez-Romero J.C."/>
            <person name="Negrete-Yankelevich S."/>
            <person name="Martinez-Romero E."/>
        </authorList>
    </citation>
    <scope>NUCLEOTIDE SEQUENCE [LARGE SCALE GENOMIC DNA]</scope>
    <source>
        <strain evidence="12 13">CCGE525</strain>
    </source>
</reference>
<keyword evidence="13" id="KW-1185">Reference proteome</keyword>
<evidence type="ECO:0000256" key="6">
    <source>
        <dbReference type="ARBA" id="ARBA00022692"/>
    </source>
</evidence>
<dbReference type="RefSeq" id="WP_120703820.1">
    <property type="nucleotide sequence ID" value="NZ_CP032694.1"/>
</dbReference>
<evidence type="ECO:0000256" key="9">
    <source>
        <dbReference type="RuleBase" id="RU363032"/>
    </source>
</evidence>
<proteinExistence type="inferred from homology"/>
<feature type="transmembrane region" description="Helical" evidence="9">
    <location>
        <begin position="126"/>
        <end position="150"/>
    </location>
</feature>
<keyword evidence="3 9" id="KW-0813">Transport</keyword>
<dbReference type="Pfam" id="PF00528">
    <property type="entry name" value="BPD_transp_1"/>
    <property type="match status" value="1"/>
</dbReference>
<evidence type="ECO:0000256" key="4">
    <source>
        <dbReference type="ARBA" id="ARBA00022475"/>
    </source>
</evidence>
<dbReference type="SUPFAM" id="SSF161098">
    <property type="entry name" value="MetI-like"/>
    <property type="match status" value="1"/>
</dbReference>
<keyword evidence="10" id="KW-0997">Cell inner membrane</keyword>
<dbReference type="InterPro" id="IPR000515">
    <property type="entry name" value="MetI-like"/>
</dbReference>
<feature type="transmembrane region" description="Helical" evidence="9">
    <location>
        <begin position="299"/>
        <end position="321"/>
    </location>
</feature>
<comment type="similarity">
    <text evidence="2 10">Belongs to the binding-protein-dependent transport system permease family. CysTW subfamily.</text>
</comment>
<dbReference type="OrthoDB" id="9785113at2"/>
<evidence type="ECO:0000256" key="3">
    <source>
        <dbReference type="ARBA" id="ARBA00022448"/>
    </source>
</evidence>
<dbReference type="Gene3D" id="1.10.3720.10">
    <property type="entry name" value="MetI-like"/>
    <property type="match status" value="1"/>
</dbReference>
<dbReference type="PANTHER" id="PTHR30425">
    <property type="entry name" value="PHOSPHATE TRANSPORT SYSTEM PERMEASE PROTEIN PST"/>
    <property type="match status" value="1"/>
</dbReference>
<dbReference type="CDD" id="cd06261">
    <property type="entry name" value="TM_PBP2"/>
    <property type="match status" value="1"/>
</dbReference>
<organism evidence="12 13">
    <name type="scientific">Rhizobium jaguaris</name>
    <dbReference type="NCBI Taxonomy" id="1312183"/>
    <lineage>
        <taxon>Bacteria</taxon>
        <taxon>Pseudomonadati</taxon>
        <taxon>Pseudomonadota</taxon>
        <taxon>Alphaproteobacteria</taxon>
        <taxon>Hyphomicrobiales</taxon>
        <taxon>Rhizobiaceae</taxon>
        <taxon>Rhizobium/Agrobacterium group</taxon>
        <taxon>Rhizobium</taxon>
    </lineage>
</organism>
<accession>A0A387FMN9</accession>
<feature type="transmembrane region" description="Helical" evidence="9">
    <location>
        <begin position="182"/>
        <end position="203"/>
    </location>
</feature>
<protein>
    <recommendedName>
        <fullName evidence="10">Phosphate transport system permease protein</fullName>
    </recommendedName>
</protein>
<dbReference type="GO" id="GO:0005886">
    <property type="term" value="C:plasma membrane"/>
    <property type="evidence" value="ECO:0007669"/>
    <property type="project" value="UniProtKB-SubCell"/>
</dbReference>
<keyword evidence="6 9" id="KW-0812">Transmembrane</keyword>
<evidence type="ECO:0000313" key="12">
    <source>
        <dbReference type="EMBL" id="AYG58757.1"/>
    </source>
</evidence>
<evidence type="ECO:0000256" key="2">
    <source>
        <dbReference type="ARBA" id="ARBA00007069"/>
    </source>
</evidence>
<dbReference type="PANTHER" id="PTHR30425:SF1">
    <property type="entry name" value="PHOSPHATE TRANSPORT SYSTEM PERMEASE PROTEIN PSTC"/>
    <property type="match status" value="1"/>
</dbReference>
<evidence type="ECO:0000313" key="13">
    <source>
        <dbReference type="Proteomes" id="UP000282195"/>
    </source>
</evidence>
<evidence type="ECO:0000256" key="8">
    <source>
        <dbReference type="ARBA" id="ARBA00023136"/>
    </source>
</evidence>
<dbReference type="InterPro" id="IPR011864">
    <property type="entry name" value="Phosphate_PstC"/>
</dbReference>
<gene>
    <name evidence="12" type="primary">pstC</name>
    <name evidence="12" type="ORF">CCGE525_07995</name>
</gene>
<keyword evidence="8 9" id="KW-0472">Membrane</keyword>
<dbReference type="GO" id="GO:0006817">
    <property type="term" value="P:phosphate ion transport"/>
    <property type="evidence" value="ECO:0007669"/>
    <property type="project" value="UniProtKB-KW"/>
</dbReference>
<dbReference type="KEGG" id="rjg:CCGE525_07995"/>
<dbReference type="GO" id="GO:0005315">
    <property type="term" value="F:phosphate transmembrane transporter activity"/>
    <property type="evidence" value="ECO:0007669"/>
    <property type="project" value="InterPro"/>
</dbReference>
<evidence type="ECO:0000256" key="10">
    <source>
        <dbReference type="RuleBase" id="RU363054"/>
    </source>
</evidence>
<feature type="domain" description="ABC transmembrane type-1" evidence="11">
    <location>
        <begin position="89"/>
        <end position="317"/>
    </location>
</feature>
<dbReference type="InterPro" id="IPR035906">
    <property type="entry name" value="MetI-like_sf"/>
</dbReference>
<feature type="transmembrane region" description="Helical" evidence="9">
    <location>
        <begin position="32"/>
        <end position="62"/>
    </location>
</feature>
<evidence type="ECO:0000256" key="5">
    <source>
        <dbReference type="ARBA" id="ARBA00022592"/>
    </source>
</evidence>
<evidence type="ECO:0000256" key="1">
    <source>
        <dbReference type="ARBA" id="ARBA00004651"/>
    </source>
</evidence>
<keyword evidence="7 9" id="KW-1133">Transmembrane helix</keyword>
<keyword evidence="5 10" id="KW-0592">Phosphate transport</keyword>